<keyword evidence="1 5" id="KW-0808">Transferase</keyword>
<dbReference type="EMBL" id="QWLA01000052">
    <property type="protein sequence ID" value="RIH84765.1"/>
    <property type="molecule type" value="Genomic_DNA"/>
</dbReference>
<name>A0A399EL99_9DEIN</name>
<comment type="caution">
    <text evidence="5">The sequence shown here is derived from an EMBL/GenBank/DDBJ whole genome shotgun (WGS) entry which is preliminary data.</text>
</comment>
<accession>A0A399EL99</accession>
<dbReference type="AlphaFoldDB" id="A0A399EL99"/>
<dbReference type="RefSeq" id="WP_119278794.1">
    <property type="nucleotide sequence ID" value="NZ_QWLA01000052.1"/>
</dbReference>
<evidence type="ECO:0000256" key="2">
    <source>
        <dbReference type="ARBA" id="ARBA00023315"/>
    </source>
</evidence>
<dbReference type="OrthoDB" id="9803035at2"/>
<dbReference type="SUPFAM" id="SSF69593">
    <property type="entry name" value="Glycerol-3-phosphate (1)-acyltransferase"/>
    <property type="match status" value="1"/>
</dbReference>
<evidence type="ECO:0000313" key="6">
    <source>
        <dbReference type="Proteomes" id="UP000265341"/>
    </source>
</evidence>
<dbReference type="Pfam" id="PF01553">
    <property type="entry name" value="Acyltransferase"/>
    <property type="match status" value="1"/>
</dbReference>
<organism evidence="5 6">
    <name type="scientific">Calidithermus roseus</name>
    <dbReference type="NCBI Taxonomy" id="1644118"/>
    <lineage>
        <taxon>Bacteria</taxon>
        <taxon>Thermotogati</taxon>
        <taxon>Deinococcota</taxon>
        <taxon>Deinococci</taxon>
        <taxon>Thermales</taxon>
        <taxon>Thermaceae</taxon>
        <taxon>Calidithermus</taxon>
    </lineage>
</organism>
<feature type="region of interest" description="Disordered" evidence="3">
    <location>
        <begin position="182"/>
        <end position="204"/>
    </location>
</feature>
<feature type="compositionally biased region" description="Basic and acidic residues" evidence="3">
    <location>
        <begin position="183"/>
        <end position="204"/>
    </location>
</feature>
<protein>
    <submittedName>
        <fullName evidence="5">1-acylglycerol-3-phosphate O-acyltransferase</fullName>
    </submittedName>
</protein>
<keyword evidence="2 5" id="KW-0012">Acyltransferase</keyword>
<dbReference type="Proteomes" id="UP000265341">
    <property type="component" value="Unassembled WGS sequence"/>
</dbReference>
<dbReference type="SMART" id="SM00563">
    <property type="entry name" value="PlsC"/>
    <property type="match status" value="1"/>
</dbReference>
<gene>
    <name evidence="5" type="ORF">Mrose_02513</name>
</gene>
<dbReference type="InterPro" id="IPR002123">
    <property type="entry name" value="Plipid/glycerol_acylTrfase"/>
</dbReference>
<dbReference type="GO" id="GO:0006654">
    <property type="term" value="P:phosphatidic acid biosynthetic process"/>
    <property type="evidence" value="ECO:0007669"/>
    <property type="project" value="TreeGrafter"/>
</dbReference>
<dbReference type="PANTHER" id="PTHR10434">
    <property type="entry name" value="1-ACYL-SN-GLYCEROL-3-PHOSPHATE ACYLTRANSFERASE"/>
    <property type="match status" value="1"/>
</dbReference>
<keyword evidence="6" id="KW-1185">Reference proteome</keyword>
<dbReference type="PANTHER" id="PTHR10434:SF9">
    <property type="entry name" value="PHOSPHOLIPID_GLYCEROL ACYLTRANSFERASE DOMAIN-CONTAINING PROTEIN"/>
    <property type="match status" value="1"/>
</dbReference>
<dbReference type="GO" id="GO:0003841">
    <property type="term" value="F:1-acylglycerol-3-phosphate O-acyltransferase activity"/>
    <property type="evidence" value="ECO:0007669"/>
    <property type="project" value="TreeGrafter"/>
</dbReference>
<evidence type="ECO:0000313" key="5">
    <source>
        <dbReference type="EMBL" id="RIH84765.1"/>
    </source>
</evidence>
<reference evidence="5 6" key="1">
    <citation type="submission" date="2018-08" db="EMBL/GenBank/DDBJ databases">
        <title>Meiothermus roseus NBRC 110900 genome sequencing project.</title>
        <authorList>
            <person name="Da Costa M.S."/>
            <person name="Albuquerque L."/>
            <person name="Raposo P."/>
            <person name="Froufe H.J.C."/>
            <person name="Barroso C.S."/>
            <person name="Egas C."/>
        </authorList>
    </citation>
    <scope>NUCLEOTIDE SEQUENCE [LARGE SCALE GENOMIC DNA]</scope>
    <source>
        <strain evidence="5 6">NBRC 110900</strain>
    </source>
</reference>
<evidence type="ECO:0000259" key="4">
    <source>
        <dbReference type="SMART" id="SM00563"/>
    </source>
</evidence>
<sequence length="204" mass="22655">MPQAHIPKTSGQRLATWALGLLGWKAILEPPPGPKFVAVGYPHTSNWDFLYAILWKFATGLPMNWVGKKELFPPVLAPVMKALGGIPVDRGNKGGDFVKQVAQLIRRRDSIVLVVAAEGTRSRAPHWRSGFYYMALEAQVPIGLGYIDYSRRELGIGAYFLPSGDIHADFERIRAFYAGKVGKKPEKASPIRLKEEAQELEAKD</sequence>
<proteinExistence type="predicted"/>
<evidence type="ECO:0000256" key="3">
    <source>
        <dbReference type="SAM" id="MobiDB-lite"/>
    </source>
</evidence>
<feature type="domain" description="Phospholipid/glycerol acyltransferase" evidence="4">
    <location>
        <begin position="37"/>
        <end position="147"/>
    </location>
</feature>
<evidence type="ECO:0000256" key="1">
    <source>
        <dbReference type="ARBA" id="ARBA00022679"/>
    </source>
</evidence>
<dbReference type="CDD" id="cd07988">
    <property type="entry name" value="LPLAT_ABO13168-like"/>
    <property type="match status" value="1"/>
</dbReference>